<sequence>MPPGMKTGLSRHRFELLALLVAALFCGLHAWVEATPAIGLVAEGAPPVPLLVRGVHVLEGRVTDLQFQVRGPKAPHPDVMVVAVDERSVQRHGRWPWPREKLALAVDHLREAGATAIGLDMVFADADPGTASQVRAEAARTLDRVLQETPEAFTVAPALATWRKELAASVTATGDAALAAALARTPQAVQGVIVYPSGDEALFAAQEQERAPLLAPHLLRRFFSPLTPAAVIARDFAGVPGWRNHSAQTPLPELARASARLGFFSAVPDADGTLRRLPPLAKLEGAGGFLPSLDVQVAAAYVGAEAVEPMLDVDTGRLVGLRLRRQHHAHRYVPLPESEPFLLINYPGDASVFPTLSLGDVVDGRFDAASVRGKAVLVGITLTGNFDQRVTPFRELEPGVFVHAAVLSNILQQDFLTRPALAWRLEAAFMLAAAWLLARLLTRVRTAWMLVAALVLVGTYLQVDQFLFGIGVQVATVVPVASLMTTAVGLLFLSYLSVDHEKARLRHAFQHYLDASVMEQVLAHPERLKLGGERKELTVLFSDIRGFTTLAERLPPERLVALVNAYLTPMTDVVFQHGGTLDKYIGDAIMCFWGAPVDQPDHALRSCRAALAFLDTLHTLNARWREAGQPEVDIGVGIHTGFMNVGHMGTLGRFNYTVMGDAVNLASRLEGLNKEYGTRILISEHTHALVKDHVTARRLGAVRVKGKREPVGLYELRALGAASPADAEALATFEDAAARFSARDWDGAGAGFQAVLARWPEDPVSLRYLAAVAAHRLQPPPEDWDGVFTATTK</sequence>
<dbReference type="GO" id="GO:0035556">
    <property type="term" value="P:intracellular signal transduction"/>
    <property type="evidence" value="ECO:0007669"/>
    <property type="project" value="InterPro"/>
</dbReference>
<dbReference type="GO" id="GO:0030313">
    <property type="term" value="C:cell envelope"/>
    <property type="evidence" value="ECO:0007669"/>
    <property type="project" value="UniProtKB-SubCell"/>
</dbReference>
<feature type="domain" description="Guanylate cyclase" evidence="8">
    <location>
        <begin position="538"/>
        <end position="670"/>
    </location>
</feature>
<dbReference type="CDD" id="cd07302">
    <property type="entry name" value="CHD"/>
    <property type="match status" value="1"/>
</dbReference>
<keyword evidence="3" id="KW-1003">Cell membrane</keyword>
<dbReference type="PROSITE" id="PS50125">
    <property type="entry name" value="GUANYLATE_CYCLASE_2"/>
    <property type="match status" value="1"/>
</dbReference>
<keyword evidence="4 7" id="KW-0812">Transmembrane</keyword>
<comment type="similarity">
    <text evidence="2">Belongs to the adenylyl cyclase class-3 family.</text>
</comment>
<dbReference type="GO" id="GO:0009190">
    <property type="term" value="P:cyclic nucleotide biosynthetic process"/>
    <property type="evidence" value="ECO:0007669"/>
    <property type="project" value="InterPro"/>
</dbReference>
<accession>A0A3A8NME8</accession>
<feature type="transmembrane region" description="Helical" evidence="7">
    <location>
        <begin position="421"/>
        <end position="441"/>
    </location>
</feature>
<dbReference type="SMART" id="SM01080">
    <property type="entry name" value="CHASE2"/>
    <property type="match status" value="1"/>
</dbReference>
<keyword evidence="10" id="KW-1185">Reference proteome</keyword>
<feature type="transmembrane region" description="Helical" evidence="7">
    <location>
        <begin position="474"/>
        <end position="496"/>
    </location>
</feature>
<comment type="caution">
    <text evidence="9">The sequence shown here is derived from an EMBL/GenBank/DDBJ whole genome shotgun (WGS) entry which is preliminary data.</text>
</comment>
<evidence type="ECO:0000256" key="7">
    <source>
        <dbReference type="SAM" id="Phobius"/>
    </source>
</evidence>
<comment type="subcellular location">
    <subcellularLocation>
        <location evidence="1">Cell envelope</location>
    </subcellularLocation>
</comment>
<evidence type="ECO:0000256" key="5">
    <source>
        <dbReference type="ARBA" id="ARBA00022989"/>
    </source>
</evidence>
<dbReference type="RefSeq" id="WP_120625039.1">
    <property type="nucleotide sequence ID" value="NZ_RAWG01000046.1"/>
</dbReference>
<dbReference type="Pfam" id="PF05226">
    <property type="entry name" value="CHASE2"/>
    <property type="match status" value="1"/>
</dbReference>
<dbReference type="InterPro" id="IPR001054">
    <property type="entry name" value="A/G_cyclase"/>
</dbReference>
<keyword evidence="6 7" id="KW-0472">Membrane</keyword>
<dbReference type="PANTHER" id="PTHR43081">
    <property type="entry name" value="ADENYLATE CYCLASE, TERMINAL-DIFFERENTIATION SPECIFIC-RELATED"/>
    <property type="match status" value="1"/>
</dbReference>
<evidence type="ECO:0000256" key="1">
    <source>
        <dbReference type="ARBA" id="ARBA00004196"/>
    </source>
</evidence>
<evidence type="ECO:0000256" key="2">
    <source>
        <dbReference type="ARBA" id="ARBA00005381"/>
    </source>
</evidence>
<dbReference type="SMART" id="SM00044">
    <property type="entry name" value="CYCc"/>
    <property type="match status" value="1"/>
</dbReference>
<name>A0A3A8NME8_9BACT</name>
<dbReference type="Gene3D" id="3.30.70.1230">
    <property type="entry name" value="Nucleotide cyclase"/>
    <property type="match status" value="1"/>
</dbReference>
<dbReference type="OrthoDB" id="9806735at2"/>
<dbReference type="EMBL" id="RAWG01000046">
    <property type="protein sequence ID" value="RKH44669.1"/>
    <property type="molecule type" value="Genomic_DNA"/>
</dbReference>
<dbReference type="SUPFAM" id="SSF55073">
    <property type="entry name" value="Nucleotide cyclase"/>
    <property type="match status" value="1"/>
</dbReference>
<organism evidence="9 10">
    <name type="scientific">Corallococcus sicarius</name>
    <dbReference type="NCBI Taxonomy" id="2316726"/>
    <lineage>
        <taxon>Bacteria</taxon>
        <taxon>Pseudomonadati</taxon>
        <taxon>Myxococcota</taxon>
        <taxon>Myxococcia</taxon>
        <taxon>Myxococcales</taxon>
        <taxon>Cystobacterineae</taxon>
        <taxon>Myxococcaceae</taxon>
        <taxon>Corallococcus</taxon>
    </lineage>
</organism>
<reference evidence="10" key="1">
    <citation type="submission" date="2018-09" db="EMBL/GenBank/DDBJ databases">
        <authorList>
            <person name="Livingstone P.G."/>
            <person name="Whitworth D.E."/>
        </authorList>
    </citation>
    <scope>NUCLEOTIDE SEQUENCE [LARGE SCALE GENOMIC DNA]</scope>
    <source>
        <strain evidence="10">CA040B</strain>
    </source>
</reference>
<gene>
    <name evidence="9" type="ORF">D7X12_10020</name>
</gene>
<evidence type="ECO:0000256" key="3">
    <source>
        <dbReference type="ARBA" id="ARBA00022475"/>
    </source>
</evidence>
<evidence type="ECO:0000256" key="4">
    <source>
        <dbReference type="ARBA" id="ARBA00022692"/>
    </source>
</evidence>
<dbReference type="Pfam" id="PF00211">
    <property type="entry name" value="Guanylate_cyc"/>
    <property type="match status" value="1"/>
</dbReference>
<evidence type="ECO:0000259" key="8">
    <source>
        <dbReference type="PROSITE" id="PS50125"/>
    </source>
</evidence>
<evidence type="ECO:0000256" key="6">
    <source>
        <dbReference type="ARBA" id="ARBA00023136"/>
    </source>
</evidence>
<protein>
    <submittedName>
        <fullName evidence="9">Adenylate/guanylate cyclase domain-containing protein</fullName>
    </submittedName>
</protein>
<dbReference type="PANTHER" id="PTHR43081:SF1">
    <property type="entry name" value="ADENYLATE CYCLASE, TERMINAL-DIFFERENTIATION SPECIFIC"/>
    <property type="match status" value="1"/>
</dbReference>
<dbReference type="GO" id="GO:0004016">
    <property type="term" value="F:adenylate cyclase activity"/>
    <property type="evidence" value="ECO:0007669"/>
    <property type="project" value="UniProtKB-ARBA"/>
</dbReference>
<proteinExistence type="inferred from homology"/>
<dbReference type="InterPro" id="IPR007890">
    <property type="entry name" value="CHASE2"/>
</dbReference>
<dbReference type="Proteomes" id="UP000273405">
    <property type="component" value="Unassembled WGS sequence"/>
</dbReference>
<evidence type="ECO:0000313" key="9">
    <source>
        <dbReference type="EMBL" id="RKH44669.1"/>
    </source>
</evidence>
<feature type="transmembrane region" description="Helical" evidence="7">
    <location>
        <begin position="448"/>
        <end position="468"/>
    </location>
</feature>
<dbReference type="InterPro" id="IPR050697">
    <property type="entry name" value="Adenylyl/Guanylyl_Cyclase_3/4"/>
</dbReference>
<dbReference type="FunFam" id="3.30.70.1230:FF:000016">
    <property type="entry name" value="Adenylate/guanylate cyclase domain-containing protein"/>
    <property type="match status" value="1"/>
</dbReference>
<evidence type="ECO:0000313" key="10">
    <source>
        <dbReference type="Proteomes" id="UP000273405"/>
    </source>
</evidence>
<keyword evidence="5 7" id="KW-1133">Transmembrane helix</keyword>
<dbReference type="InterPro" id="IPR029787">
    <property type="entry name" value="Nucleotide_cyclase"/>
</dbReference>
<dbReference type="AlphaFoldDB" id="A0A3A8NME8"/>